<proteinExistence type="predicted"/>
<accession>A0ACC2H7P9</accession>
<keyword evidence="2" id="KW-1185">Reference proteome</keyword>
<dbReference type="EMBL" id="CM055732">
    <property type="protein sequence ID" value="KAJ8011558.1"/>
    <property type="molecule type" value="Genomic_DNA"/>
</dbReference>
<dbReference type="Proteomes" id="UP001157502">
    <property type="component" value="Chromosome 5"/>
</dbReference>
<comment type="caution">
    <text evidence="1">The sequence shown here is derived from an EMBL/GenBank/DDBJ whole genome shotgun (WGS) entry which is preliminary data.</text>
</comment>
<sequence>MLLEWLLVEATAISTTYSRMTGTSYAGHSTGAPGSTATKSLGVDLGQEQQVHDIGDWLDPSGTWRGIWAVVPMLDFLALRRKKPGQIHTV</sequence>
<protein>
    <submittedName>
        <fullName evidence="1">Uncharacterized protein</fullName>
    </submittedName>
</protein>
<evidence type="ECO:0000313" key="2">
    <source>
        <dbReference type="Proteomes" id="UP001157502"/>
    </source>
</evidence>
<organism evidence="1 2">
    <name type="scientific">Dallia pectoralis</name>
    <name type="common">Alaska blackfish</name>
    <dbReference type="NCBI Taxonomy" id="75939"/>
    <lineage>
        <taxon>Eukaryota</taxon>
        <taxon>Metazoa</taxon>
        <taxon>Chordata</taxon>
        <taxon>Craniata</taxon>
        <taxon>Vertebrata</taxon>
        <taxon>Euteleostomi</taxon>
        <taxon>Actinopterygii</taxon>
        <taxon>Neopterygii</taxon>
        <taxon>Teleostei</taxon>
        <taxon>Protacanthopterygii</taxon>
        <taxon>Esociformes</taxon>
        <taxon>Umbridae</taxon>
        <taxon>Dallia</taxon>
    </lineage>
</organism>
<reference evidence="1" key="1">
    <citation type="submission" date="2021-05" db="EMBL/GenBank/DDBJ databases">
        <authorList>
            <person name="Pan Q."/>
            <person name="Jouanno E."/>
            <person name="Zahm M."/>
            <person name="Klopp C."/>
            <person name="Cabau C."/>
            <person name="Louis A."/>
            <person name="Berthelot C."/>
            <person name="Parey E."/>
            <person name="Roest Crollius H."/>
            <person name="Montfort J."/>
            <person name="Robinson-Rechavi M."/>
            <person name="Bouchez O."/>
            <person name="Lampietro C."/>
            <person name="Lopez Roques C."/>
            <person name="Donnadieu C."/>
            <person name="Postlethwait J."/>
            <person name="Bobe J."/>
            <person name="Dillon D."/>
            <person name="Chandos A."/>
            <person name="von Hippel F."/>
            <person name="Guiguen Y."/>
        </authorList>
    </citation>
    <scope>NUCLEOTIDE SEQUENCE</scope>
    <source>
        <strain evidence="1">YG-Jan2019</strain>
    </source>
</reference>
<evidence type="ECO:0000313" key="1">
    <source>
        <dbReference type="EMBL" id="KAJ8011558.1"/>
    </source>
</evidence>
<name>A0ACC2H7P9_DALPE</name>
<gene>
    <name evidence="1" type="ORF">DPEC_G00059490</name>
</gene>